<gene>
    <name evidence="2" type="ORF">JYU34_018383</name>
</gene>
<accession>A0ABQ7PXF9</accession>
<name>A0ABQ7PXF9_PLUXY</name>
<evidence type="ECO:0000313" key="2">
    <source>
        <dbReference type="EMBL" id="KAG7297667.1"/>
    </source>
</evidence>
<keyword evidence="1" id="KW-0732">Signal</keyword>
<protein>
    <recommendedName>
        <fullName evidence="4">Secreted protein</fullName>
    </recommendedName>
</protein>
<organism evidence="2 3">
    <name type="scientific">Plutella xylostella</name>
    <name type="common">Diamondback moth</name>
    <name type="synonym">Plutella maculipennis</name>
    <dbReference type="NCBI Taxonomy" id="51655"/>
    <lineage>
        <taxon>Eukaryota</taxon>
        <taxon>Metazoa</taxon>
        <taxon>Ecdysozoa</taxon>
        <taxon>Arthropoda</taxon>
        <taxon>Hexapoda</taxon>
        <taxon>Insecta</taxon>
        <taxon>Pterygota</taxon>
        <taxon>Neoptera</taxon>
        <taxon>Endopterygota</taxon>
        <taxon>Lepidoptera</taxon>
        <taxon>Glossata</taxon>
        <taxon>Ditrysia</taxon>
        <taxon>Yponomeutoidea</taxon>
        <taxon>Plutellidae</taxon>
        <taxon>Plutella</taxon>
    </lineage>
</organism>
<evidence type="ECO:0000313" key="3">
    <source>
        <dbReference type="Proteomes" id="UP000823941"/>
    </source>
</evidence>
<reference evidence="2 3" key="1">
    <citation type="submission" date="2021-06" db="EMBL/GenBank/DDBJ databases">
        <title>A haploid diamondback moth (Plutella xylostella L.) genome assembly resolves 31 chromosomes and identifies a diamide resistance mutation.</title>
        <authorList>
            <person name="Ward C.M."/>
            <person name="Perry K.D."/>
            <person name="Baker G."/>
            <person name="Powis K."/>
            <person name="Heckel D.G."/>
            <person name="Baxter S.W."/>
        </authorList>
    </citation>
    <scope>NUCLEOTIDE SEQUENCE [LARGE SCALE GENOMIC DNA]</scope>
    <source>
        <strain evidence="2 3">LV</strain>
        <tissue evidence="2">Single pupa</tissue>
    </source>
</reference>
<proteinExistence type="predicted"/>
<dbReference type="Proteomes" id="UP000823941">
    <property type="component" value="Chromosome 25"/>
</dbReference>
<comment type="caution">
    <text evidence="2">The sequence shown here is derived from an EMBL/GenBank/DDBJ whole genome shotgun (WGS) entry which is preliminary data.</text>
</comment>
<dbReference type="EMBL" id="JAHIBW010000025">
    <property type="protein sequence ID" value="KAG7297667.1"/>
    <property type="molecule type" value="Genomic_DNA"/>
</dbReference>
<evidence type="ECO:0000256" key="1">
    <source>
        <dbReference type="SAM" id="SignalP"/>
    </source>
</evidence>
<feature type="signal peptide" evidence="1">
    <location>
        <begin position="1"/>
        <end position="22"/>
    </location>
</feature>
<evidence type="ECO:0008006" key="4">
    <source>
        <dbReference type="Google" id="ProtNLM"/>
    </source>
</evidence>
<feature type="chain" id="PRO_5045678265" description="Secreted protein" evidence="1">
    <location>
        <begin position="23"/>
        <end position="85"/>
    </location>
</feature>
<keyword evidence="3" id="KW-1185">Reference proteome</keyword>
<sequence length="85" mass="9343">MASCRVITIAACLLAALASVECVDHVIYHDPLHHQLTGYPIPAGAPVLVPRFSRYNLNTKYRGGYEVPRGWGALGNQWEPRVGNI</sequence>